<accession>A0ABQ6FIC3</accession>
<dbReference type="SUPFAM" id="SSF52980">
    <property type="entry name" value="Restriction endonuclease-like"/>
    <property type="match status" value="1"/>
</dbReference>
<gene>
    <name evidence="1" type="ORF">KDH_01020</name>
</gene>
<reference evidence="1 2" key="1">
    <citation type="submission" date="2023-02" db="EMBL/GenBank/DDBJ databases">
        <title>Dictyobacter halimunensis sp. nov., a new member of the class Ktedonobacteria from forest soil in a geothermal area.</title>
        <authorList>
            <person name="Rachmania M.K."/>
            <person name="Ningsih F."/>
            <person name="Sakai Y."/>
            <person name="Yabe S."/>
            <person name="Yokota A."/>
            <person name="Sjamsuridzal W."/>
        </authorList>
    </citation>
    <scope>NUCLEOTIDE SEQUENCE [LARGE SCALE GENOMIC DNA]</scope>
    <source>
        <strain evidence="1 2">S3.2.2.5</strain>
    </source>
</reference>
<dbReference type="Proteomes" id="UP001344906">
    <property type="component" value="Unassembled WGS sequence"/>
</dbReference>
<evidence type="ECO:0000313" key="1">
    <source>
        <dbReference type="EMBL" id="GLV53247.1"/>
    </source>
</evidence>
<sequence>MTPSMCSFVDLLHSHDPDLRVSVGGQELLDALVVRPADVSPDEEACYVQFLDVSFHRRLLRCVVGGGGRSVWSREDLVTEAAPPSLQALDEALRQCVQWELVVEDEPSQRWYRHPRLVRIGNFGWTFEWLVQQVLEREYGALVRRHVLVWGLGEIDVLSVANGQWLLVECKSSSKGLTNLQLRRFFEQCQAIHADRSVLLIDTDDSHQMRQRRGQLGQALASVGRKGAVGAIERIGGTSIVHVQDTWMVADTGNAVSETIRAIMAR</sequence>
<evidence type="ECO:0000313" key="2">
    <source>
        <dbReference type="Proteomes" id="UP001344906"/>
    </source>
</evidence>
<name>A0ABQ6FIC3_9CHLR</name>
<organism evidence="1 2">
    <name type="scientific">Dictyobacter halimunensis</name>
    <dbReference type="NCBI Taxonomy" id="3026934"/>
    <lineage>
        <taxon>Bacteria</taxon>
        <taxon>Bacillati</taxon>
        <taxon>Chloroflexota</taxon>
        <taxon>Ktedonobacteria</taxon>
        <taxon>Ktedonobacterales</taxon>
        <taxon>Dictyobacteraceae</taxon>
        <taxon>Dictyobacter</taxon>
    </lineage>
</organism>
<keyword evidence="2" id="KW-1185">Reference proteome</keyword>
<comment type="caution">
    <text evidence="1">The sequence shown here is derived from an EMBL/GenBank/DDBJ whole genome shotgun (WGS) entry which is preliminary data.</text>
</comment>
<dbReference type="RefSeq" id="WP_338246715.1">
    <property type="nucleotide sequence ID" value="NZ_BSRI01000001.1"/>
</dbReference>
<protein>
    <recommendedName>
        <fullName evidence="3">Restriction endonuclease type IV Mrr domain-containing protein</fullName>
    </recommendedName>
</protein>
<dbReference type="InterPro" id="IPR011335">
    <property type="entry name" value="Restrct_endonuc-II-like"/>
</dbReference>
<dbReference type="EMBL" id="BSRI01000001">
    <property type="protein sequence ID" value="GLV53247.1"/>
    <property type="molecule type" value="Genomic_DNA"/>
</dbReference>
<proteinExistence type="predicted"/>
<evidence type="ECO:0008006" key="3">
    <source>
        <dbReference type="Google" id="ProtNLM"/>
    </source>
</evidence>